<comment type="caution">
    <text evidence="1">The sequence shown here is derived from an EMBL/GenBank/DDBJ whole genome shotgun (WGS) entry which is preliminary data.</text>
</comment>
<sequence length="157" mass="17233">MALLLNQEMKNKMQASRFLKENSLSISVLSIIFGLSGCVTTQNGVAISADHSRALSGERTKMGQSYNLNEDCTAATIANIKLVEAPAHGSVEFVKENIYSNYKDGIRNKCNSRKSLGVSEYYTSNSGYSGRDMYKVRVSYGEGTIKDVTVNINVIKN</sequence>
<reference evidence="1 2" key="1">
    <citation type="submission" date="2020-08" db="EMBL/GenBank/DDBJ databases">
        <title>Genomic Encyclopedia of Type Strains, Phase III (KMG-III): the genomes of soil and plant-associated and newly described type strains.</title>
        <authorList>
            <person name="Whitman W."/>
        </authorList>
    </citation>
    <scope>NUCLEOTIDE SEQUENCE [LARGE SCALE GENOMIC DNA]</scope>
    <source>
        <strain evidence="1 2">CECT 8280</strain>
    </source>
</reference>
<name>A0ABR6G5B2_9HYPH</name>
<evidence type="ECO:0000313" key="2">
    <source>
        <dbReference type="Proteomes" id="UP000542811"/>
    </source>
</evidence>
<keyword evidence="2" id="KW-1185">Reference proteome</keyword>
<gene>
    <name evidence="1" type="ORF">FHS25_001900</name>
</gene>
<protein>
    <submittedName>
        <fullName evidence="1">Sulfur transfer complex TusBCD TusB component (DsrH family)</fullName>
    </submittedName>
</protein>
<accession>A0ABR6G5B2</accession>
<organism evidence="1 2">
    <name type="scientific">Rhizobium laguerreae</name>
    <dbReference type="NCBI Taxonomy" id="1076926"/>
    <lineage>
        <taxon>Bacteria</taxon>
        <taxon>Pseudomonadati</taxon>
        <taxon>Pseudomonadota</taxon>
        <taxon>Alphaproteobacteria</taxon>
        <taxon>Hyphomicrobiales</taxon>
        <taxon>Rhizobiaceae</taxon>
        <taxon>Rhizobium/Agrobacterium group</taxon>
        <taxon>Rhizobium</taxon>
    </lineage>
</organism>
<dbReference type="EMBL" id="JACHXX010000002">
    <property type="protein sequence ID" value="MBB3161451.1"/>
    <property type="molecule type" value="Genomic_DNA"/>
</dbReference>
<proteinExistence type="predicted"/>
<dbReference type="Proteomes" id="UP000542811">
    <property type="component" value="Unassembled WGS sequence"/>
</dbReference>
<evidence type="ECO:0000313" key="1">
    <source>
        <dbReference type="EMBL" id="MBB3161451.1"/>
    </source>
</evidence>